<feature type="compositionally biased region" description="Polar residues" evidence="1">
    <location>
        <begin position="117"/>
        <end position="126"/>
    </location>
</feature>
<keyword evidence="3" id="KW-1185">Reference proteome</keyword>
<accession>A0ABS8YGX5</accession>
<evidence type="ECO:0000313" key="3">
    <source>
        <dbReference type="Proteomes" id="UP001199916"/>
    </source>
</evidence>
<feature type="compositionally biased region" description="Low complexity" evidence="1">
    <location>
        <begin position="136"/>
        <end position="153"/>
    </location>
</feature>
<reference evidence="2 3" key="1">
    <citation type="submission" date="2021-11" db="EMBL/GenBank/DDBJ databases">
        <title>Draft genome sequence of Paenibacillus profundus YoMME, a new Gram-positive bacteria with exoelectrogenic properties.</title>
        <authorList>
            <person name="Hubenova Y."/>
            <person name="Hubenova E."/>
            <person name="Manasiev Y."/>
            <person name="Peykov S."/>
            <person name="Mitov M."/>
        </authorList>
    </citation>
    <scope>NUCLEOTIDE SEQUENCE [LARGE SCALE GENOMIC DNA]</scope>
    <source>
        <strain evidence="2 3">YoMME</strain>
    </source>
</reference>
<name>A0ABS8YGX5_9BACL</name>
<evidence type="ECO:0000256" key="1">
    <source>
        <dbReference type="SAM" id="MobiDB-lite"/>
    </source>
</evidence>
<sequence length="153" mass="16648">MMHREQEQRARIDMIQAIVRSQTALARMLEQVADVADHSEASAKRIKDNIRLLSDYQLSLCGMITGWRSRQLTLGTPTSPWLHPACKLQRILTRGAQEDESIEKGQTSTTDPDRGQTSEGNTSSRKSIAAGRKKPAALAAVASSPDAALPAAP</sequence>
<organism evidence="2 3">
    <name type="scientific">Paenibacillus profundus</name>
    <dbReference type="NCBI Taxonomy" id="1173085"/>
    <lineage>
        <taxon>Bacteria</taxon>
        <taxon>Bacillati</taxon>
        <taxon>Bacillota</taxon>
        <taxon>Bacilli</taxon>
        <taxon>Bacillales</taxon>
        <taxon>Paenibacillaceae</taxon>
        <taxon>Paenibacillus</taxon>
    </lineage>
</organism>
<dbReference type="EMBL" id="JAJNBZ010000008">
    <property type="protein sequence ID" value="MCE5170164.1"/>
    <property type="molecule type" value="Genomic_DNA"/>
</dbReference>
<dbReference type="RefSeq" id="WP_233696969.1">
    <property type="nucleotide sequence ID" value="NZ_JAJNBZ010000008.1"/>
</dbReference>
<gene>
    <name evidence="2" type="ORF">LQV63_12670</name>
</gene>
<evidence type="ECO:0000313" key="2">
    <source>
        <dbReference type="EMBL" id="MCE5170164.1"/>
    </source>
</evidence>
<comment type="caution">
    <text evidence="2">The sequence shown here is derived from an EMBL/GenBank/DDBJ whole genome shotgun (WGS) entry which is preliminary data.</text>
</comment>
<dbReference type="Proteomes" id="UP001199916">
    <property type="component" value="Unassembled WGS sequence"/>
</dbReference>
<protein>
    <submittedName>
        <fullName evidence="2">Uncharacterized protein</fullName>
    </submittedName>
</protein>
<feature type="region of interest" description="Disordered" evidence="1">
    <location>
        <begin position="93"/>
        <end position="153"/>
    </location>
</feature>
<proteinExistence type="predicted"/>